<keyword evidence="1" id="KW-0472">Membrane</keyword>
<proteinExistence type="predicted"/>
<dbReference type="Proteomes" id="UP000275076">
    <property type="component" value="Unassembled WGS sequence"/>
</dbReference>
<name>A0A428MT63_9BACI</name>
<evidence type="ECO:0000313" key="2">
    <source>
        <dbReference type="EMBL" id="RSL29304.1"/>
    </source>
</evidence>
<evidence type="ECO:0000256" key="1">
    <source>
        <dbReference type="SAM" id="Phobius"/>
    </source>
</evidence>
<accession>A0A428MT63</accession>
<dbReference type="OrthoDB" id="2905441at2"/>
<dbReference type="RefSeq" id="WP_125562803.1">
    <property type="nucleotide sequence ID" value="NZ_RBVX01000077.1"/>
</dbReference>
<keyword evidence="3" id="KW-1185">Reference proteome</keyword>
<dbReference type="EMBL" id="RBVX01000077">
    <property type="protein sequence ID" value="RSL29304.1"/>
    <property type="molecule type" value="Genomic_DNA"/>
</dbReference>
<keyword evidence="1" id="KW-1133">Transmembrane helix</keyword>
<protein>
    <submittedName>
        <fullName evidence="2">Uncharacterized protein</fullName>
    </submittedName>
</protein>
<keyword evidence="1" id="KW-0812">Transmembrane</keyword>
<reference evidence="2 3" key="1">
    <citation type="submission" date="2018-10" db="EMBL/GenBank/DDBJ databases">
        <title>Draft genome sequence of Bacillus salarius IM0101, isolated from a hypersaline soil in Inner Mongolia, China.</title>
        <authorList>
            <person name="Yamprayoonswat W."/>
            <person name="Boonvisut S."/>
            <person name="Jumpathong W."/>
            <person name="Sittihan S."/>
            <person name="Ruangsuj P."/>
            <person name="Wanthongcharoen S."/>
            <person name="Thongpramul N."/>
            <person name="Pimmason S."/>
            <person name="Yu B."/>
            <person name="Yasawong M."/>
        </authorList>
    </citation>
    <scope>NUCLEOTIDE SEQUENCE [LARGE SCALE GENOMIC DNA]</scope>
    <source>
        <strain evidence="2 3">IM0101</strain>
    </source>
</reference>
<sequence>MIGIMQWVALYFMPFLCVAFVVSSVNLAKKIKNGEEDTGGNTAWVAVTFTLIMYSLVCVMV</sequence>
<dbReference type="AlphaFoldDB" id="A0A428MT63"/>
<feature type="transmembrane region" description="Helical" evidence="1">
    <location>
        <begin position="43"/>
        <end position="60"/>
    </location>
</feature>
<comment type="caution">
    <text evidence="2">The sequence shown here is derived from an EMBL/GenBank/DDBJ whole genome shotgun (WGS) entry which is preliminary data.</text>
</comment>
<organism evidence="2 3">
    <name type="scientific">Salibacterium salarium</name>
    <dbReference type="NCBI Taxonomy" id="284579"/>
    <lineage>
        <taxon>Bacteria</taxon>
        <taxon>Bacillati</taxon>
        <taxon>Bacillota</taxon>
        <taxon>Bacilli</taxon>
        <taxon>Bacillales</taxon>
        <taxon>Bacillaceae</taxon>
    </lineage>
</organism>
<evidence type="ECO:0000313" key="3">
    <source>
        <dbReference type="Proteomes" id="UP000275076"/>
    </source>
</evidence>
<gene>
    <name evidence="2" type="ORF">D7Z54_32030</name>
</gene>